<feature type="transmembrane region" description="Helical" evidence="5">
    <location>
        <begin position="682"/>
        <end position="705"/>
    </location>
</feature>
<comment type="subcellular location">
    <subcellularLocation>
        <location evidence="5">Cell membrane</location>
        <topology evidence="5">Multi-pass membrane protein</topology>
    </subcellularLocation>
    <subcellularLocation>
        <location evidence="1">Membrane</location>
        <topology evidence="1">Multi-pass membrane protein</topology>
    </subcellularLocation>
</comment>
<evidence type="ECO:0000256" key="3">
    <source>
        <dbReference type="ARBA" id="ARBA00022989"/>
    </source>
</evidence>
<dbReference type="GO" id="GO:0033281">
    <property type="term" value="C:TAT protein transport complex"/>
    <property type="evidence" value="ECO:0007669"/>
    <property type="project" value="UniProtKB-UniRule"/>
</dbReference>
<dbReference type="InterPro" id="IPR002033">
    <property type="entry name" value="TatC"/>
</dbReference>
<protein>
    <recommendedName>
        <fullName evidence="5">Sec-independent protein translocase protein TatC</fullName>
    </recommendedName>
</protein>
<keyword evidence="5" id="KW-0653">Protein transport</keyword>
<feature type="transmembrane region" description="Helical" evidence="5">
    <location>
        <begin position="590"/>
        <end position="615"/>
    </location>
</feature>
<evidence type="ECO:0000256" key="5">
    <source>
        <dbReference type="HAMAP-Rule" id="MF_00902"/>
    </source>
</evidence>
<dbReference type="EMBL" id="RAPO01000003">
    <property type="protein sequence ID" value="RKD93598.1"/>
    <property type="molecule type" value="Genomic_DNA"/>
</dbReference>
<feature type="transmembrane region" description="Helical" evidence="5">
    <location>
        <begin position="236"/>
        <end position="258"/>
    </location>
</feature>
<comment type="subunit">
    <text evidence="5">Forms a complex with TatA.</text>
</comment>
<evidence type="ECO:0000256" key="6">
    <source>
        <dbReference type="SAM" id="MobiDB-lite"/>
    </source>
</evidence>
<feature type="transmembrane region" description="Helical" evidence="5">
    <location>
        <begin position="740"/>
        <end position="762"/>
    </location>
</feature>
<gene>
    <name evidence="5" type="primary">tatC</name>
    <name evidence="7" type="ORF">ATJ93_3228</name>
</gene>
<feature type="transmembrane region" description="Helical" evidence="5">
    <location>
        <begin position="717"/>
        <end position="734"/>
    </location>
</feature>
<dbReference type="RefSeq" id="WP_120245597.1">
    <property type="nucleotide sequence ID" value="NZ_RAPO01000003.1"/>
</dbReference>
<dbReference type="AlphaFoldDB" id="A0A419WDP6"/>
<comment type="caution">
    <text evidence="5">Lacks conserved residue(s) required for the propagation of feature annotation.</text>
</comment>
<comment type="function">
    <text evidence="5">Part of the twin-arginine translocation (Tat) system that transports large folded proteins containing a characteristic twin-arginine motif in their signal peptide across membranes.</text>
</comment>
<feature type="region of interest" description="Disordered" evidence="6">
    <location>
        <begin position="441"/>
        <end position="481"/>
    </location>
</feature>
<feature type="transmembrane region" description="Helical" evidence="5">
    <location>
        <begin position="34"/>
        <end position="53"/>
    </location>
</feature>
<dbReference type="PANTHER" id="PTHR30371">
    <property type="entry name" value="SEC-INDEPENDENT PROTEIN TRANSLOCASE PROTEIN TATC"/>
    <property type="match status" value="1"/>
</dbReference>
<keyword evidence="5" id="KW-1003">Cell membrane</keyword>
<dbReference type="OrthoDB" id="15305at2157"/>
<dbReference type="PRINTS" id="PR01840">
    <property type="entry name" value="TATCFAMILY"/>
</dbReference>
<evidence type="ECO:0000256" key="2">
    <source>
        <dbReference type="ARBA" id="ARBA00022692"/>
    </source>
</evidence>
<evidence type="ECO:0000313" key="8">
    <source>
        <dbReference type="Proteomes" id="UP000283805"/>
    </source>
</evidence>
<feature type="transmembrane region" description="Helical" evidence="5">
    <location>
        <begin position="84"/>
        <end position="106"/>
    </location>
</feature>
<evidence type="ECO:0000256" key="1">
    <source>
        <dbReference type="ARBA" id="ARBA00004141"/>
    </source>
</evidence>
<keyword evidence="4 5" id="KW-0472">Membrane</keyword>
<dbReference type="Pfam" id="PF00902">
    <property type="entry name" value="TatC"/>
    <property type="match status" value="2"/>
</dbReference>
<comment type="caution">
    <text evidence="7">The sequence shown here is derived from an EMBL/GenBank/DDBJ whole genome shotgun (WGS) entry which is preliminary data.</text>
</comment>
<keyword evidence="5" id="KW-0811">Translocation</keyword>
<organism evidence="7 8">
    <name type="scientific">Halopiger aswanensis</name>
    <dbReference type="NCBI Taxonomy" id="148449"/>
    <lineage>
        <taxon>Archaea</taxon>
        <taxon>Methanobacteriati</taxon>
        <taxon>Methanobacteriota</taxon>
        <taxon>Stenosarchaea group</taxon>
        <taxon>Halobacteria</taxon>
        <taxon>Halobacteriales</taxon>
        <taxon>Natrialbaceae</taxon>
        <taxon>Halopiger</taxon>
    </lineage>
</organism>
<feature type="transmembrane region" description="Helical" evidence="5">
    <location>
        <begin position="636"/>
        <end position="662"/>
    </location>
</feature>
<dbReference type="PANTHER" id="PTHR30371:SF0">
    <property type="entry name" value="SEC-INDEPENDENT PROTEIN TRANSLOCASE PROTEIN TATC, CHLOROPLASTIC-RELATED"/>
    <property type="match status" value="1"/>
</dbReference>
<feature type="transmembrane region" description="Helical" evidence="5">
    <location>
        <begin position="214"/>
        <end position="230"/>
    </location>
</feature>
<sequence length="789" mass="84729">MSSAVDEDTARAINSGRETLGALLSSAQTHLQKVFIVFVIGFIGSFYALRVFIWDFLKATAKAEMSQEIGEATDIITRTPFEVILLQAKIGMLIGVILAIPALLYFSRDALRERGVQSVVPVSKWYVAGLGAISVTLFCVGVSYAYGVFFPFAFDFLATISYEAGVNPHWGITEFTQFTVLLTLSFGLAAQLPLAMSALAYTEIVSYETFRDKWRHAIVAITVFGAMFSPPDPFTLVMWALPLFALYVFSLGLSKVVTNIRRRGAAELDTGVGLVKRRVLQFVGALAVVTVGTTIFLNQDGLDRTEAALFPLLPSRFRPDGSLTLGSGLESLSAEYGLLGDAVAGLVIAAVVGLIVLIGYTIKVLQSPVYPREDDIRTADDPDEVDFETLAAEDIAEVPAQVFLSMEEEEALEYSRQAMYDDNRDKAEAILNRFDTLQAQADEEGGSDSSDGAAANRPAAAGGGAGEDEEESVVASTAAGMLDPFTEDETTEDDIGGYAYDLAFIVDSLTSKTIYIVGVFMAVLGGTFLALYQGGFGIILAQFVDRVPDEVLAEVADGEEAYLGGEMTTQATIQLLQDLGLVVALEPVEVLIFMVKVSTILGFVSVLPLICYWGWPAAKERGLVTGDSRIFLVWGLALFAGFGLGVFLGFYWIAPAVISYLITDALANGMEVSYRINSFSWLVIYTTLGVGFLFNVIVTMALFHIGGIVSYRTMLERWRPAVVGVFAVAAFASPKGILTMLLLAIPIALTYLLGLAVLYVLTAGGRLFGGGRGGTPAEPDADAEGAVAE</sequence>
<dbReference type="GO" id="GO:0065002">
    <property type="term" value="P:intracellular protein transmembrane transport"/>
    <property type="evidence" value="ECO:0007669"/>
    <property type="project" value="TreeGrafter"/>
</dbReference>
<dbReference type="GO" id="GO:0009977">
    <property type="term" value="F:proton motive force dependent protein transmembrane transporter activity"/>
    <property type="evidence" value="ECO:0007669"/>
    <property type="project" value="TreeGrafter"/>
</dbReference>
<dbReference type="Proteomes" id="UP000283805">
    <property type="component" value="Unassembled WGS sequence"/>
</dbReference>
<keyword evidence="2 5" id="KW-0812">Transmembrane</keyword>
<dbReference type="GO" id="GO:0043953">
    <property type="term" value="P:protein transport by the Tat complex"/>
    <property type="evidence" value="ECO:0007669"/>
    <property type="project" value="UniProtKB-UniRule"/>
</dbReference>
<proteinExistence type="inferred from homology"/>
<comment type="similarity">
    <text evidence="5">Belongs to the TatC family.</text>
</comment>
<reference evidence="7 8" key="1">
    <citation type="submission" date="2018-09" db="EMBL/GenBank/DDBJ databases">
        <title>Genomic Encyclopedia of Archaeal and Bacterial Type Strains, Phase II (KMG-II): from individual species to whole genera.</title>
        <authorList>
            <person name="Goeker M."/>
        </authorList>
    </citation>
    <scope>NUCLEOTIDE SEQUENCE [LARGE SCALE GENOMIC DNA]</scope>
    <source>
        <strain evidence="7 8">DSM 13151</strain>
    </source>
</reference>
<feature type="transmembrane region" description="Helical" evidence="5">
    <location>
        <begin position="126"/>
        <end position="146"/>
    </location>
</feature>
<feature type="transmembrane region" description="Helical" evidence="5">
    <location>
        <begin position="279"/>
        <end position="297"/>
    </location>
</feature>
<accession>A0A419WDP6</accession>
<evidence type="ECO:0000313" key="7">
    <source>
        <dbReference type="EMBL" id="RKD93598.1"/>
    </source>
</evidence>
<feature type="transmembrane region" description="Helical" evidence="5">
    <location>
        <begin position="178"/>
        <end position="202"/>
    </location>
</feature>
<feature type="transmembrane region" description="Helical" evidence="5">
    <location>
        <begin position="514"/>
        <end position="544"/>
    </location>
</feature>
<dbReference type="HAMAP" id="MF_00902">
    <property type="entry name" value="TatC"/>
    <property type="match status" value="1"/>
</dbReference>
<name>A0A419WDP6_9EURY</name>
<keyword evidence="8" id="KW-1185">Reference proteome</keyword>
<feature type="transmembrane region" description="Helical" evidence="5">
    <location>
        <begin position="342"/>
        <end position="362"/>
    </location>
</feature>
<keyword evidence="5" id="KW-0813">Transport</keyword>
<keyword evidence="3 5" id="KW-1133">Transmembrane helix</keyword>
<evidence type="ECO:0000256" key="4">
    <source>
        <dbReference type="ARBA" id="ARBA00023136"/>
    </source>
</evidence>